<keyword evidence="2" id="KW-0677">Repeat</keyword>
<name>A0A914PN21_9BILA</name>
<evidence type="ECO:0000256" key="2">
    <source>
        <dbReference type="ARBA" id="ARBA00022737"/>
    </source>
</evidence>
<dbReference type="InterPro" id="IPR050216">
    <property type="entry name" value="LRR_domain-containing"/>
</dbReference>
<dbReference type="SUPFAM" id="SSF52047">
    <property type="entry name" value="RNI-like"/>
    <property type="match status" value="1"/>
</dbReference>
<evidence type="ECO:0000256" key="3">
    <source>
        <dbReference type="SAM" id="MobiDB-lite"/>
    </source>
</evidence>
<evidence type="ECO:0000256" key="1">
    <source>
        <dbReference type="ARBA" id="ARBA00022614"/>
    </source>
</evidence>
<accession>A0A914PN21</accession>
<reference evidence="5" key="1">
    <citation type="submission" date="2022-11" db="UniProtKB">
        <authorList>
            <consortium name="WormBaseParasite"/>
        </authorList>
    </citation>
    <scope>IDENTIFICATION</scope>
</reference>
<proteinExistence type="predicted"/>
<keyword evidence="1" id="KW-0433">Leucine-rich repeat</keyword>
<dbReference type="WBParaSite" id="PDA_v2.g19895.t1">
    <property type="protein sequence ID" value="PDA_v2.g19895.t1"/>
    <property type="gene ID" value="PDA_v2.g19895"/>
</dbReference>
<evidence type="ECO:0000313" key="5">
    <source>
        <dbReference type="WBParaSite" id="PDA_v2.g19895.t1"/>
    </source>
</evidence>
<organism evidence="4 5">
    <name type="scientific">Panagrolaimus davidi</name>
    <dbReference type="NCBI Taxonomy" id="227884"/>
    <lineage>
        <taxon>Eukaryota</taxon>
        <taxon>Metazoa</taxon>
        <taxon>Ecdysozoa</taxon>
        <taxon>Nematoda</taxon>
        <taxon>Chromadorea</taxon>
        <taxon>Rhabditida</taxon>
        <taxon>Tylenchina</taxon>
        <taxon>Panagrolaimomorpha</taxon>
        <taxon>Panagrolaimoidea</taxon>
        <taxon>Panagrolaimidae</taxon>
        <taxon>Panagrolaimus</taxon>
    </lineage>
</organism>
<dbReference type="SMART" id="SM00364">
    <property type="entry name" value="LRR_BAC"/>
    <property type="match status" value="3"/>
</dbReference>
<dbReference type="Proteomes" id="UP000887578">
    <property type="component" value="Unplaced"/>
</dbReference>
<dbReference type="InterPro" id="IPR032675">
    <property type="entry name" value="LRR_dom_sf"/>
</dbReference>
<dbReference type="SMART" id="SM00369">
    <property type="entry name" value="LRR_TYP"/>
    <property type="match status" value="4"/>
</dbReference>
<dbReference type="Gene3D" id="3.80.10.10">
    <property type="entry name" value="Ribonuclease Inhibitor"/>
    <property type="match status" value="1"/>
</dbReference>
<dbReference type="PANTHER" id="PTHR48051:SF1">
    <property type="entry name" value="RAS SUPPRESSOR PROTEIN 1"/>
    <property type="match status" value="1"/>
</dbReference>
<dbReference type="GO" id="GO:0005737">
    <property type="term" value="C:cytoplasm"/>
    <property type="evidence" value="ECO:0007669"/>
    <property type="project" value="TreeGrafter"/>
</dbReference>
<sequence length="267" mass="29543">MGNDSSKSKPGASTSSKASNVLASLKPGPSTAVIQRHLDTAKKSRSLTLKGMNLKAIPRELGEVAPLLRSLDLSQNRITQLPLFFGQFELLKQLHLNGNALTSLTDELGNLKKLEILILSNNDLSMLPETLVGCTNLTTLKVDGNHLTTFPTCLCLLPRLDIVDLSMNQIESIPDEIGQINASEINLNNNRLSTLNPAIATARNLRVLRLESNALPKQAFFKELLEDSQLSLISVQNNSFQEKDFQDLPGYEKYEERFTALRRKGVY</sequence>
<dbReference type="AlphaFoldDB" id="A0A914PN21"/>
<dbReference type="Pfam" id="PF00560">
    <property type="entry name" value="LRR_1"/>
    <property type="match status" value="1"/>
</dbReference>
<protein>
    <submittedName>
        <fullName evidence="5">Leucine-rich repeat-containing protein 57</fullName>
    </submittedName>
</protein>
<dbReference type="PROSITE" id="PS51450">
    <property type="entry name" value="LRR"/>
    <property type="match status" value="2"/>
</dbReference>
<dbReference type="InterPro" id="IPR003591">
    <property type="entry name" value="Leu-rich_rpt_typical-subtyp"/>
</dbReference>
<dbReference type="InterPro" id="IPR001611">
    <property type="entry name" value="Leu-rich_rpt"/>
</dbReference>
<dbReference type="Pfam" id="PF13855">
    <property type="entry name" value="LRR_8"/>
    <property type="match status" value="1"/>
</dbReference>
<feature type="region of interest" description="Disordered" evidence="3">
    <location>
        <begin position="1"/>
        <end position="24"/>
    </location>
</feature>
<feature type="compositionally biased region" description="Low complexity" evidence="3">
    <location>
        <begin position="8"/>
        <end position="19"/>
    </location>
</feature>
<evidence type="ECO:0000313" key="4">
    <source>
        <dbReference type="Proteomes" id="UP000887578"/>
    </source>
</evidence>
<dbReference type="PANTHER" id="PTHR48051">
    <property type="match status" value="1"/>
</dbReference>
<keyword evidence="4" id="KW-1185">Reference proteome</keyword>
<dbReference type="PRINTS" id="PR00019">
    <property type="entry name" value="LEURICHRPT"/>
</dbReference>